<evidence type="ECO:0000256" key="4">
    <source>
        <dbReference type="ARBA" id="ARBA00022490"/>
    </source>
</evidence>
<dbReference type="GO" id="GO:0005829">
    <property type="term" value="C:cytosol"/>
    <property type="evidence" value="ECO:0007669"/>
    <property type="project" value="TreeGrafter"/>
</dbReference>
<evidence type="ECO:0000256" key="8">
    <source>
        <dbReference type="ARBA" id="ARBA00022833"/>
    </source>
</evidence>
<evidence type="ECO:0000259" key="13">
    <source>
        <dbReference type="SMART" id="SM00840"/>
    </source>
</evidence>
<dbReference type="InParanoid" id="A0A1B1AFC4"/>
<reference evidence="14 15" key="1">
    <citation type="submission" date="2015-11" db="EMBL/GenBank/DDBJ databases">
        <title>Whole-Genome Sequence of Candidatus Oderbacter manganicum from the National Park Lower Oder Valley, Germany.</title>
        <authorList>
            <person name="Braun B."/>
            <person name="Liere K."/>
            <person name="Szewzyk U."/>
        </authorList>
    </citation>
    <scope>NUCLEOTIDE SEQUENCE [LARGE SCALE GENOMIC DNA]</scope>
    <source>
        <strain evidence="14 15">OTSz_A_272</strain>
    </source>
</reference>
<dbReference type="InterPro" id="IPR024909">
    <property type="entry name" value="Cys-tRNA/MSH_ligase"/>
</dbReference>
<dbReference type="EMBL" id="CP013244">
    <property type="protein sequence ID" value="ANP45235.1"/>
    <property type="molecule type" value="Genomic_DNA"/>
</dbReference>
<evidence type="ECO:0000313" key="14">
    <source>
        <dbReference type="EMBL" id="ANP45235.1"/>
    </source>
</evidence>
<evidence type="ECO:0000256" key="12">
    <source>
        <dbReference type="HAMAP-Rule" id="MF_00041"/>
    </source>
</evidence>
<evidence type="ECO:0000256" key="11">
    <source>
        <dbReference type="ARBA" id="ARBA00023146"/>
    </source>
</evidence>
<dbReference type="SMART" id="SM00840">
    <property type="entry name" value="DALR_2"/>
    <property type="match status" value="1"/>
</dbReference>
<keyword evidence="11 12" id="KW-0030">Aminoacyl-tRNA synthetase</keyword>
<dbReference type="FunCoup" id="A0A1B1AFC4">
    <property type="interactions" value="530"/>
</dbReference>
<dbReference type="Gene3D" id="3.40.50.620">
    <property type="entry name" value="HUPs"/>
    <property type="match status" value="1"/>
</dbReference>
<evidence type="ECO:0000256" key="3">
    <source>
        <dbReference type="ARBA" id="ARBA00011245"/>
    </source>
</evidence>
<dbReference type="PRINTS" id="PR00983">
    <property type="entry name" value="TRNASYNTHCYS"/>
</dbReference>
<comment type="subcellular location">
    <subcellularLocation>
        <location evidence="1 12">Cytoplasm</location>
    </subcellularLocation>
</comment>
<feature type="domain" description="Cysteinyl-tRNA synthetase class Ia DALR" evidence="13">
    <location>
        <begin position="342"/>
        <end position="401"/>
    </location>
</feature>
<dbReference type="NCBIfam" id="TIGR00435">
    <property type="entry name" value="cysS"/>
    <property type="match status" value="1"/>
</dbReference>
<dbReference type="InterPro" id="IPR015273">
    <property type="entry name" value="Cys-tRNA-synt_Ia_DALR"/>
</dbReference>
<evidence type="ECO:0000256" key="6">
    <source>
        <dbReference type="ARBA" id="ARBA00022723"/>
    </source>
</evidence>
<name>A0A1B1AFC4_9PROT</name>
<sequence length="458" mass="49881">MNIQLTNTLTRRKEPFAPTDPRRVTMYVCGPTVYNVAHIGNARPPVVFDTLFRLLRHVYGESAVIYARNYTDIDDKIITASIERGVPICDITRAVEDQYEADMGALNVLTPSLRPRATENVPAMIAVIEKLIANGAAYVVPSGVYFSVAADEDYGKLSGRAQDDLKAGARVEGEDDKRSASDFALWKSVKPGEPSWEAPFGAGRPGWHIECSAMIEEGLGSPIDIHGGGIDLIFPHHENEIAQSESAHGHALARVWMHNGFLTMDKEKMSKSIGNIITPRELLEQGWQGETIRWALLSAHYKAPLDWSDDLLKQSQASLDRLYGAVLRLKDVEAADVEAPAAIIEALADDLNTPAAIAELSVLATAANIAKKPADMAKAKGELLAAAKMFGVLQGDAETWFRASFGEEAAEIDRLVAERVAARAAKDYALSDKLRDDLASRGVEVMDSASGSTWRRKG</sequence>
<dbReference type="GO" id="GO:0005524">
    <property type="term" value="F:ATP binding"/>
    <property type="evidence" value="ECO:0007669"/>
    <property type="project" value="UniProtKB-UniRule"/>
</dbReference>
<feature type="binding site" evidence="12">
    <location>
        <position position="29"/>
    </location>
    <ligand>
        <name>Zn(2+)</name>
        <dbReference type="ChEBI" id="CHEBI:29105"/>
    </ligand>
</feature>
<dbReference type="InterPro" id="IPR032678">
    <property type="entry name" value="tRNA-synt_1_cat_dom"/>
</dbReference>
<evidence type="ECO:0000256" key="5">
    <source>
        <dbReference type="ARBA" id="ARBA00022598"/>
    </source>
</evidence>
<dbReference type="Pfam" id="PF09190">
    <property type="entry name" value="DALR_2"/>
    <property type="match status" value="1"/>
</dbReference>
<keyword evidence="5 12" id="KW-0436">Ligase</keyword>
<evidence type="ECO:0000256" key="7">
    <source>
        <dbReference type="ARBA" id="ARBA00022741"/>
    </source>
</evidence>
<feature type="binding site" evidence="12">
    <location>
        <position position="236"/>
    </location>
    <ligand>
        <name>Zn(2+)</name>
        <dbReference type="ChEBI" id="CHEBI:29105"/>
    </ligand>
</feature>
<keyword evidence="9 12" id="KW-0067">ATP-binding</keyword>
<evidence type="ECO:0000256" key="9">
    <source>
        <dbReference type="ARBA" id="ARBA00022840"/>
    </source>
</evidence>
<dbReference type="Pfam" id="PF23493">
    <property type="entry name" value="CysS_C"/>
    <property type="match status" value="1"/>
</dbReference>
<proteinExistence type="inferred from homology"/>
<evidence type="ECO:0000256" key="1">
    <source>
        <dbReference type="ARBA" id="ARBA00004496"/>
    </source>
</evidence>
<feature type="binding site" evidence="12">
    <location>
        <position position="271"/>
    </location>
    <ligand>
        <name>ATP</name>
        <dbReference type="ChEBI" id="CHEBI:30616"/>
    </ligand>
</feature>
<dbReference type="GO" id="GO:0004817">
    <property type="term" value="F:cysteine-tRNA ligase activity"/>
    <property type="evidence" value="ECO:0007669"/>
    <property type="project" value="UniProtKB-UniRule"/>
</dbReference>
<dbReference type="InterPro" id="IPR056411">
    <property type="entry name" value="CysS_C"/>
</dbReference>
<comment type="catalytic activity">
    <reaction evidence="12">
        <text>tRNA(Cys) + L-cysteine + ATP = L-cysteinyl-tRNA(Cys) + AMP + diphosphate</text>
        <dbReference type="Rhea" id="RHEA:17773"/>
        <dbReference type="Rhea" id="RHEA-COMP:9661"/>
        <dbReference type="Rhea" id="RHEA-COMP:9679"/>
        <dbReference type="ChEBI" id="CHEBI:30616"/>
        <dbReference type="ChEBI" id="CHEBI:33019"/>
        <dbReference type="ChEBI" id="CHEBI:35235"/>
        <dbReference type="ChEBI" id="CHEBI:78442"/>
        <dbReference type="ChEBI" id="CHEBI:78517"/>
        <dbReference type="ChEBI" id="CHEBI:456215"/>
        <dbReference type="EC" id="6.1.1.16"/>
    </reaction>
</comment>
<keyword evidence="15" id="KW-1185">Reference proteome</keyword>
<comment type="subunit">
    <text evidence="3 12">Monomer.</text>
</comment>
<dbReference type="CDD" id="cd00672">
    <property type="entry name" value="CysRS_core"/>
    <property type="match status" value="1"/>
</dbReference>
<dbReference type="OrthoDB" id="9815130at2"/>
<keyword evidence="7 12" id="KW-0547">Nucleotide-binding</keyword>
<dbReference type="KEGG" id="cbot:ATE48_04525"/>
<dbReference type="SUPFAM" id="SSF47323">
    <property type="entry name" value="Anticodon-binding domain of a subclass of class I aminoacyl-tRNA synthetases"/>
    <property type="match status" value="1"/>
</dbReference>
<dbReference type="Gene3D" id="1.20.120.1910">
    <property type="entry name" value="Cysteine-tRNA ligase, C-terminal anti-codon recognition domain"/>
    <property type="match status" value="1"/>
</dbReference>
<dbReference type="InterPro" id="IPR009080">
    <property type="entry name" value="tRNAsynth_Ia_anticodon-bd"/>
</dbReference>
<organism evidence="14 15">
    <name type="scientific">Candidatus Viadribacter manganicus</name>
    <dbReference type="NCBI Taxonomy" id="1759059"/>
    <lineage>
        <taxon>Bacteria</taxon>
        <taxon>Pseudomonadati</taxon>
        <taxon>Pseudomonadota</taxon>
        <taxon>Alphaproteobacteria</taxon>
        <taxon>Hyphomonadales</taxon>
        <taxon>Hyphomonadaceae</taxon>
        <taxon>Candidatus Viadribacter</taxon>
    </lineage>
</organism>
<dbReference type="GO" id="GO:0006423">
    <property type="term" value="P:cysteinyl-tRNA aminoacylation"/>
    <property type="evidence" value="ECO:0007669"/>
    <property type="project" value="UniProtKB-UniRule"/>
</dbReference>
<dbReference type="SUPFAM" id="SSF52374">
    <property type="entry name" value="Nucleotidylyl transferase"/>
    <property type="match status" value="1"/>
</dbReference>
<keyword evidence="6 12" id="KW-0479">Metal-binding</keyword>
<feature type="binding site" evidence="12">
    <location>
        <position position="240"/>
    </location>
    <ligand>
        <name>Zn(2+)</name>
        <dbReference type="ChEBI" id="CHEBI:29105"/>
    </ligand>
</feature>
<evidence type="ECO:0000256" key="10">
    <source>
        <dbReference type="ARBA" id="ARBA00022917"/>
    </source>
</evidence>
<keyword evidence="8 12" id="KW-0862">Zinc</keyword>
<dbReference type="Pfam" id="PF01406">
    <property type="entry name" value="tRNA-synt_1e"/>
    <property type="match status" value="1"/>
</dbReference>
<comment type="similarity">
    <text evidence="2 12">Belongs to the class-I aminoacyl-tRNA synthetase family.</text>
</comment>
<dbReference type="EC" id="6.1.1.16" evidence="12"/>
<dbReference type="RefSeq" id="WP_066768232.1">
    <property type="nucleotide sequence ID" value="NZ_CP013244.1"/>
</dbReference>
<protein>
    <recommendedName>
        <fullName evidence="12">Cysteine--tRNA ligase</fullName>
        <ecNumber evidence="12">6.1.1.16</ecNumber>
    </recommendedName>
    <alternativeName>
        <fullName evidence="12">Cysteinyl-tRNA synthetase</fullName>
        <shortName evidence="12">CysRS</shortName>
    </alternativeName>
</protein>
<feature type="short sequence motif" description="'KMSKS' region" evidence="12">
    <location>
        <begin position="268"/>
        <end position="272"/>
    </location>
</feature>
<dbReference type="Proteomes" id="UP000092498">
    <property type="component" value="Chromosome"/>
</dbReference>
<feature type="short sequence motif" description="'HIGH' region" evidence="12">
    <location>
        <begin position="31"/>
        <end position="41"/>
    </location>
</feature>
<dbReference type="InterPro" id="IPR014729">
    <property type="entry name" value="Rossmann-like_a/b/a_fold"/>
</dbReference>
<feature type="binding site" evidence="12">
    <location>
        <position position="211"/>
    </location>
    <ligand>
        <name>Zn(2+)</name>
        <dbReference type="ChEBI" id="CHEBI:29105"/>
    </ligand>
</feature>
<gene>
    <name evidence="12" type="primary">cysS</name>
    <name evidence="14" type="ORF">ATE48_04525</name>
</gene>
<dbReference type="AlphaFoldDB" id="A0A1B1AFC4"/>
<dbReference type="PANTHER" id="PTHR10890">
    <property type="entry name" value="CYSTEINYL-TRNA SYNTHETASE"/>
    <property type="match status" value="1"/>
</dbReference>
<dbReference type="HAMAP" id="MF_00041">
    <property type="entry name" value="Cys_tRNA_synth"/>
    <property type="match status" value="1"/>
</dbReference>
<dbReference type="STRING" id="1759059.ATE48_04525"/>
<dbReference type="InterPro" id="IPR015803">
    <property type="entry name" value="Cys-tRNA-ligase"/>
</dbReference>
<evidence type="ECO:0000313" key="15">
    <source>
        <dbReference type="Proteomes" id="UP000092498"/>
    </source>
</evidence>
<comment type="cofactor">
    <cofactor evidence="12">
        <name>Zn(2+)</name>
        <dbReference type="ChEBI" id="CHEBI:29105"/>
    </cofactor>
    <text evidence="12">Binds 1 zinc ion per subunit.</text>
</comment>
<dbReference type="GO" id="GO:0008270">
    <property type="term" value="F:zinc ion binding"/>
    <property type="evidence" value="ECO:0007669"/>
    <property type="project" value="UniProtKB-UniRule"/>
</dbReference>
<evidence type="ECO:0000256" key="2">
    <source>
        <dbReference type="ARBA" id="ARBA00005594"/>
    </source>
</evidence>
<accession>A0A1B1AFC4</accession>
<dbReference type="PANTHER" id="PTHR10890:SF3">
    <property type="entry name" value="CYSTEINE--TRNA LIGASE, CYTOPLASMIC"/>
    <property type="match status" value="1"/>
</dbReference>
<keyword evidence="10 12" id="KW-0648">Protein biosynthesis</keyword>
<keyword evidence="4 12" id="KW-0963">Cytoplasm</keyword>